<dbReference type="Proteomes" id="UP000323274">
    <property type="component" value="Unassembled WGS sequence"/>
</dbReference>
<dbReference type="InterPro" id="IPR010064">
    <property type="entry name" value="HK97-gp10_tail"/>
</dbReference>
<name>A0A5A5U004_LEUCI</name>
<organism evidence="1 2">
    <name type="scientific">Leuconostoc citreum</name>
    <dbReference type="NCBI Taxonomy" id="33964"/>
    <lineage>
        <taxon>Bacteria</taxon>
        <taxon>Bacillati</taxon>
        <taxon>Bacillota</taxon>
        <taxon>Bacilli</taxon>
        <taxon>Lactobacillales</taxon>
        <taxon>Lactobacillaceae</taxon>
        <taxon>Leuconostoc</taxon>
    </lineage>
</organism>
<protein>
    <submittedName>
        <fullName evidence="1">Phage head-tail adapter protein</fullName>
    </submittedName>
</protein>
<proteinExistence type="predicted"/>
<evidence type="ECO:0000313" key="2">
    <source>
        <dbReference type="Proteomes" id="UP000323274"/>
    </source>
</evidence>
<comment type="caution">
    <text evidence="1">The sequence shown here is derived from an EMBL/GenBank/DDBJ whole genome shotgun (WGS) entry which is preliminary data.</text>
</comment>
<dbReference type="RefSeq" id="WP_149333628.1">
    <property type="nucleotide sequence ID" value="NZ_BJJW01000002.1"/>
</dbReference>
<dbReference type="AlphaFoldDB" id="A0A5A5U004"/>
<sequence length="138" mass="15824">MELDEALDSWFKNVNKLVPSVNERQKITHVGAEVLKAELVHVTKLKHYQKNRDTSKIEHLADSIEIGDTNIDYIRDGTSIVGFTNKGINHARIARFLNDGTKFMKGDHFVDDTRRNSKQLILQAQYAEYQRLLKGGDK</sequence>
<gene>
    <name evidence="1" type="ORF">LCIT_02860</name>
</gene>
<dbReference type="Pfam" id="PF04883">
    <property type="entry name" value="HK97-gp10_like"/>
    <property type="match status" value="1"/>
</dbReference>
<dbReference type="NCBIfam" id="TIGR01725">
    <property type="entry name" value="phge_HK97_gp10"/>
    <property type="match status" value="1"/>
</dbReference>
<accession>A0A5A5U004</accession>
<evidence type="ECO:0000313" key="1">
    <source>
        <dbReference type="EMBL" id="GDZ83044.1"/>
    </source>
</evidence>
<dbReference type="EMBL" id="BJJW01000002">
    <property type="protein sequence ID" value="GDZ83044.1"/>
    <property type="molecule type" value="Genomic_DNA"/>
</dbReference>
<reference evidence="1 2" key="1">
    <citation type="submission" date="2019-04" db="EMBL/GenBank/DDBJ databases">
        <title>A pseudo-fructophilic Leuconostoc citreum strain F192-5 isolated from peel of satsuma mandarin: the first report for isolation and characterization of strain-dependent fructophilic-like characteristics.</title>
        <authorList>
            <person name="Maeno S."/>
            <person name="Tanizawa Y."/>
            <person name="Kajikawa A."/>
            <person name="Kanesaki Y."/>
            <person name="Kubota E."/>
            <person name="Arita M."/>
            <person name="Leon D."/>
            <person name="Endo A."/>
        </authorList>
    </citation>
    <scope>NUCLEOTIDE SEQUENCE [LARGE SCALE GENOMIC DNA]</scope>
    <source>
        <strain evidence="1 2">F192-5</strain>
    </source>
</reference>